<evidence type="ECO:0000313" key="3">
    <source>
        <dbReference type="EMBL" id="GJN15131.1"/>
    </source>
</evidence>
<reference evidence="3" key="1">
    <citation type="journal article" date="2018" name="DNA Res.">
        <title>Multiple hybrid de novo genome assembly of finger millet, an orphan allotetraploid crop.</title>
        <authorList>
            <person name="Hatakeyama M."/>
            <person name="Aluri S."/>
            <person name="Balachadran M.T."/>
            <person name="Sivarajan S.R."/>
            <person name="Patrignani A."/>
            <person name="Gruter S."/>
            <person name="Poveda L."/>
            <person name="Shimizu-Inatsugi R."/>
            <person name="Baeten J."/>
            <person name="Francoijs K.J."/>
            <person name="Nataraja K.N."/>
            <person name="Reddy Y.A.N."/>
            <person name="Phadnis S."/>
            <person name="Ravikumar R.L."/>
            <person name="Schlapbach R."/>
            <person name="Sreeman S.M."/>
            <person name="Shimizu K.K."/>
        </authorList>
    </citation>
    <scope>NUCLEOTIDE SEQUENCE</scope>
</reference>
<keyword evidence="2" id="KW-0472">Membrane</keyword>
<reference evidence="3" key="2">
    <citation type="submission" date="2021-12" db="EMBL/GenBank/DDBJ databases">
        <title>Resequencing data analysis of finger millet.</title>
        <authorList>
            <person name="Hatakeyama M."/>
            <person name="Aluri S."/>
            <person name="Balachadran M.T."/>
            <person name="Sivarajan S.R."/>
            <person name="Poveda L."/>
            <person name="Shimizu-Inatsugi R."/>
            <person name="Schlapbach R."/>
            <person name="Sreeman S.M."/>
            <person name="Shimizu K.K."/>
        </authorList>
    </citation>
    <scope>NUCLEOTIDE SEQUENCE</scope>
</reference>
<gene>
    <name evidence="3" type="primary">gb02024</name>
    <name evidence="3" type="ORF">PR202_gb02024</name>
</gene>
<feature type="compositionally biased region" description="Low complexity" evidence="1">
    <location>
        <begin position="28"/>
        <end position="42"/>
    </location>
</feature>
<proteinExistence type="predicted"/>
<dbReference type="Proteomes" id="UP001054889">
    <property type="component" value="Unassembled WGS sequence"/>
</dbReference>
<protein>
    <submittedName>
        <fullName evidence="3">Uncharacterized protein</fullName>
    </submittedName>
</protein>
<keyword evidence="2" id="KW-0812">Transmembrane</keyword>
<sequence length="511" mass="56715">MDPSLTEPLMTMNDHPPGETSTEVGQPTNAAAEETSTSTMTSKAIAVKNEEEDEEDVGDADAEADEMASAMARRLATLPGKPHESEPFTIFRVAGPMRERNRHLYEPQMVSIGPFHRGSSPRLAAMEAHKWRYLRDLLARNPAAPLSAYARAARAMEPAARRRYAEPVAQLSETAFAEMLLLLDGCFLVEFFLKGEEGADDALVDAAWVMQNVYNDLFLLENQLPFFIVERFYAVATGGTGRPITELLVKYLTVDMGASQNAAGASATNRAAPPPDDGEVHHLLHLYYHWFLPPVDQKEESSTMKDEDEAFEEWMAKPMDERVPWLLPSASEMKDAGVKLRPKKSPRSLVDVTFDPRSGALEIPAVESFTNHAIFANLLAYEQSRGRWELQRLVSYVLLMASVADAPRDVEVMQRAGVFVKAGGEETAAFYAQLGELCPPPEFVNNCYADLARSVKEYCGRSWNRHRAVLVHDYFSNPWTSMSAAAAVLLLVLTVVQTVYTVLPYYNPSSG</sequence>
<feature type="transmembrane region" description="Helical" evidence="2">
    <location>
        <begin position="484"/>
        <end position="506"/>
    </location>
</feature>
<feature type="region of interest" description="Disordered" evidence="1">
    <location>
        <begin position="1"/>
        <end position="57"/>
    </location>
</feature>
<evidence type="ECO:0000256" key="1">
    <source>
        <dbReference type="SAM" id="MobiDB-lite"/>
    </source>
</evidence>
<keyword evidence="2" id="KW-1133">Transmembrane helix</keyword>
<keyword evidence="4" id="KW-1185">Reference proteome</keyword>
<dbReference type="PANTHER" id="PTHR31170:SF18">
    <property type="entry name" value="(WILD MALAYSIAN BANANA) HYPOTHETICAL PROTEIN"/>
    <property type="match status" value="1"/>
</dbReference>
<dbReference type="Pfam" id="PF03140">
    <property type="entry name" value="DUF247"/>
    <property type="match status" value="1"/>
</dbReference>
<comment type="caution">
    <text evidence="3">The sequence shown here is derived from an EMBL/GenBank/DDBJ whole genome shotgun (WGS) entry which is preliminary data.</text>
</comment>
<organism evidence="3 4">
    <name type="scientific">Eleusine coracana subsp. coracana</name>
    <dbReference type="NCBI Taxonomy" id="191504"/>
    <lineage>
        <taxon>Eukaryota</taxon>
        <taxon>Viridiplantae</taxon>
        <taxon>Streptophyta</taxon>
        <taxon>Embryophyta</taxon>
        <taxon>Tracheophyta</taxon>
        <taxon>Spermatophyta</taxon>
        <taxon>Magnoliopsida</taxon>
        <taxon>Liliopsida</taxon>
        <taxon>Poales</taxon>
        <taxon>Poaceae</taxon>
        <taxon>PACMAD clade</taxon>
        <taxon>Chloridoideae</taxon>
        <taxon>Cynodonteae</taxon>
        <taxon>Eleusininae</taxon>
        <taxon>Eleusine</taxon>
    </lineage>
</organism>
<evidence type="ECO:0000256" key="2">
    <source>
        <dbReference type="SAM" id="Phobius"/>
    </source>
</evidence>
<dbReference type="InterPro" id="IPR004158">
    <property type="entry name" value="DUF247_pln"/>
</dbReference>
<dbReference type="EMBL" id="BQKI01000071">
    <property type="protein sequence ID" value="GJN15131.1"/>
    <property type="molecule type" value="Genomic_DNA"/>
</dbReference>
<name>A0AAV5DXZ3_ELECO</name>
<dbReference type="AlphaFoldDB" id="A0AAV5DXZ3"/>
<accession>A0AAV5DXZ3</accession>
<dbReference type="PANTHER" id="PTHR31170">
    <property type="entry name" value="BNAC04G53230D PROTEIN"/>
    <property type="match status" value="1"/>
</dbReference>
<evidence type="ECO:0000313" key="4">
    <source>
        <dbReference type="Proteomes" id="UP001054889"/>
    </source>
</evidence>